<dbReference type="EMBL" id="JBBPBN010000064">
    <property type="protein sequence ID" value="KAK8986236.1"/>
    <property type="molecule type" value="Genomic_DNA"/>
</dbReference>
<name>A0ABR2PDA5_9ROSI</name>
<sequence length="156" mass="17278">MSDFQGATEDITIRVGCARSIVWEKPTPGQVKINVDGAWSASKKVATHVHREANWAMKDYPFEMCIVRLIGLGMNLRILVLEEDNLLGEKFGKESDDRPGLCSGGSADFAALGNDRSDRDSCLGTYLQIETLVPPFGYKIVGDRPDHNRGYIFDLV</sequence>
<gene>
    <name evidence="1" type="ORF">V6N11_013730</name>
</gene>
<comment type="caution">
    <text evidence="1">The sequence shown here is derived from an EMBL/GenBank/DDBJ whole genome shotgun (WGS) entry which is preliminary data.</text>
</comment>
<dbReference type="Proteomes" id="UP001396334">
    <property type="component" value="Unassembled WGS sequence"/>
</dbReference>
<organism evidence="1 2">
    <name type="scientific">Hibiscus sabdariffa</name>
    <name type="common">roselle</name>
    <dbReference type="NCBI Taxonomy" id="183260"/>
    <lineage>
        <taxon>Eukaryota</taxon>
        <taxon>Viridiplantae</taxon>
        <taxon>Streptophyta</taxon>
        <taxon>Embryophyta</taxon>
        <taxon>Tracheophyta</taxon>
        <taxon>Spermatophyta</taxon>
        <taxon>Magnoliopsida</taxon>
        <taxon>eudicotyledons</taxon>
        <taxon>Gunneridae</taxon>
        <taxon>Pentapetalae</taxon>
        <taxon>rosids</taxon>
        <taxon>malvids</taxon>
        <taxon>Malvales</taxon>
        <taxon>Malvaceae</taxon>
        <taxon>Malvoideae</taxon>
        <taxon>Hibiscus</taxon>
    </lineage>
</organism>
<evidence type="ECO:0000313" key="2">
    <source>
        <dbReference type="Proteomes" id="UP001396334"/>
    </source>
</evidence>
<accession>A0ABR2PDA5</accession>
<keyword evidence="2" id="KW-1185">Reference proteome</keyword>
<proteinExistence type="predicted"/>
<evidence type="ECO:0000313" key="1">
    <source>
        <dbReference type="EMBL" id="KAK8986236.1"/>
    </source>
</evidence>
<protein>
    <submittedName>
        <fullName evidence="1">Uncharacterized protein</fullName>
    </submittedName>
</protein>
<reference evidence="1 2" key="1">
    <citation type="journal article" date="2024" name="G3 (Bethesda)">
        <title>Genome assembly of Hibiscus sabdariffa L. provides insights into metabolisms of medicinal natural products.</title>
        <authorList>
            <person name="Kim T."/>
        </authorList>
    </citation>
    <scope>NUCLEOTIDE SEQUENCE [LARGE SCALE GENOMIC DNA]</scope>
    <source>
        <strain evidence="1">TK-2024</strain>
        <tissue evidence="1">Old leaves</tissue>
    </source>
</reference>